<dbReference type="Gene3D" id="3.90.1210.10">
    <property type="entry name" value="Antifreeze-like/N-acetylneuraminic acid synthase C-terminal domain"/>
    <property type="match status" value="1"/>
</dbReference>
<keyword evidence="6" id="KW-0969">Cilium</keyword>
<evidence type="ECO:0000313" key="6">
    <source>
        <dbReference type="EMBL" id="AJK47977.1"/>
    </source>
</evidence>
<dbReference type="Pfam" id="PF17656">
    <property type="entry name" value="ChapFlgA_N"/>
    <property type="match status" value="1"/>
</dbReference>
<dbReference type="NCBIfam" id="TIGR03170">
    <property type="entry name" value="flgA_cterm"/>
    <property type="match status" value="1"/>
</dbReference>
<feature type="region of interest" description="Disordered" evidence="4">
    <location>
        <begin position="303"/>
        <end position="325"/>
    </location>
</feature>
<gene>
    <name evidence="6" type="primary">flgA</name>
    <name evidence="6" type="ORF">BGL_1c35030</name>
</gene>
<keyword evidence="7" id="KW-1185">Reference proteome</keyword>
<evidence type="ECO:0000313" key="7">
    <source>
        <dbReference type="Proteomes" id="UP000031838"/>
    </source>
</evidence>
<evidence type="ECO:0000256" key="1">
    <source>
        <dbReference type="ARBA" id="ARBA00004418"/>
    </source>
</evidence>
<evidence type="ECO:0000256" key="4">
    <source>
        <dbReference type="SAM" id="MobiDB-lite"/>
    </source>
</evidence>
<dbReference type="PANTHER" id="PTHR36307">
    <property type="entry name" value="FLAGELLA BASAL BODY P-RING FORMATION PROTEIN FLGA"/>
    <property type="match status" value="1"/>
</dbReference>
<organism evidence="6 7">
    <name type="scientific">Burkholderia plantarii</name>
    <dbReference type="NCBI Taxonomy" id="41899"/>
    <lineage>
        <taxon>Bacteria</taxon>
        <taxon>Pseudomonadati</taxon>
        <taxon>Pseudomonadota</taxon>
        <taxon>Betaproteobacteria</taxon>
        <taxon>Burkholderiales</taxon>
        <taxon>Burkholderiaceae</taxon>
        <taxon>Burkholderia</taxon>
    </lineage>
</organism>
<reference evidence="6 7" key="2">
    <citation type="journal article" date="2016" name="Appl. Microbiol. Biotechnol.">
        <title>Mutations improving production and secretion of extracellular lipase by Burkholderia glumae PG1.</title>
        <authorList>
            <person name="Knapp A."/>
            <person name="Voget S."/>
            <person name="Gao R."/>
            <person name="Zaburannyi N."/>
            <person name="Krysciak D."/>
            <person name="Breuer M."/>
            <person name="Hauer B."/>
            <person name="Streit W.R."/>
            <person name="Muller R."/>
            <person name="Daniel R."/>
            <person name="Jaeger K.E."/>
        </authorList>
    </citation>
    <scope>NUCLEOTIDE SEQUENCE [LARGE SCALE GENOMIC DNA]</scope>
    <source>
        <strain evidence="6 7">PG1</strain>
    </source>
</reference>
<dbReference type="Proteomes" id="UP000031838">
    <property type="component" value="Chromosome 1"/>
</dbReference>
<keyword evidence="2" id="KW-0732">Signal</keyword>
<dbReference type="SMART" id="SM00858">
    <property type="entry name" value="SAF"/>
    <property type="match status" value="1"/>
</dbReference>
<feature type="domain" description="SAF" evidence="5">
    <location>
        <begin position="408"/>
        <end position="470"/>
    </location>
</feature>
<protein>
    <submittedName>
        <fullName evidence="6">Flagellar basal body P-ring biosynthesisprotein FlgA</fullName>
    </submittedName>
</protein>
<comment type="subcellular location">
    <subcellularLocation>
        <location evidence="1">Periplasm</location>
    </subcellularLocation>
</comment>
<feature type="region of interest" description="Disordered" evidence="4">
    <location>
        <begin position="147"/>
        <end position="183"/>
    </location>
</feature>
<dbReference type="InterPro" id="IPR017585">
    <property type="entry name" value="SAF_FlgA"/>
</dbReference>
<dbReference type="AlphaFoldDB" id="A0A0B6RRM2"/>
<dbReference type="InterPro" id="IPR041231">
    <property type="entry name" value="FlgA_N"/>
</dbReference>
<dbReference type="RefSeq" id="WP_080937251.1">
    <property type="nucleotide sequence ID" value="NZ_CP002580.1"/>
</dbReference>
<dbReference type="EMBL" id="CP002580">
    <property type="protein sequence ID" value="AJK47977.1"/>
    <property type="molecule type" value="Genomic_DNA"/>
</dbReference>
<keyword evidence="6" id="KW-0282">Flagellum</keyword>
<evidence type="ECO:0000259" key="5">
    <source>
        <dbReference type="SMART" id="SM00858"/>
    </source>
</evidence>
<dbReference type="GO" id="GO:0042597">
    <property type="term" value="C:periplasmic space"/>
    <property type="evidence" value="ECO:0007669"/>
    <property type="project" value="UniProtKB-SubCell"/>
</dbReference>
<sequence length="532" mass="51774">MTTTDASAAAGAAHGFGARAGAARALPALRSRLALLALGLAALLPNLAAAQAAGGDGMIVIPGRGESAETALANATAHGANTPAHAPTSSLSSYSAAELRNAYGAGSGSRGAAPEAAPAPAGTIGIVQGAGGDSALRAAAMGEAPAALPEPPIYPTPGSAPSRPAVNRAAPRADHAGAGATTGSEAAGYAAGYAAGVAAARRAAAAQPTQPTQPTQPAPAPRYPSTVQRGPAGTPATAGGTVRAVYSPGATEHAPAGQDAAGSAMRYAAPAVMRVSARQSAPAPGAVAAVVAPNPAPAAAAAPAAAPAQNAGTAQPDAQVVGQPTGQQDPEAIRAAALAFLHQQTAGLPGKATITVAAAFPRGLAACTTLEPFLPTGARLWGRTTVGVRCAGARPWTIYLQSKIEVHGSYYVAAHALAPGDVLTAADLVARDGDLTMLPLAVITDPAQAVGGTSLVRVAAGLPLRQDMLRSASSVTIGQTVRVVAAGQGFSISSEGSVMNNAGPGQQVRVRLAAGQIVTAVVKDGNTVEVPL</sequence>
<evidence type="ECO:0000256" key="3">
    <source>
        <dbReference type="ARBA" id="ARBA00022764"/>
    </source>
</evidence>
<reference evidence="7" key="1">
    <citation type="submission" date="2011-03" db="EMBL/GenBank/DDBJ databases">
        <authorList>
            <person name="Voget S."/>
            <person name="Streit W.R."/>
            <person name="Jaeger K.E."/>
            <person name="Daniel R."/>
        </authorList>
    </citation>
    <scope>NUCLEOTIDE SEQUENCE [LARGE SCALE GENOMIC DNA]</scope>
    <source>
        <strain evidence="7">PG1</strain>
    </source>
</reference>
<dbReference type="PANTHER" id="PTHR36307:SF1">
    <property type="entry name" value="FLAGELLA BASAL BODY P-RING FORMATION PROTEIN FLGA"/>
    <property type="match status" value="1"/>
</dbReference>
<dbReference type="InterPro" id="IPR039246">
    <property type="entry name" value="Flagellar_FlgA"/>
</dbReference>
<dbReference type="KEGG" id="bgp:BGL_1c35030"/>
<feature type="region of interest" description="Disordered" evidence="4">
    <location>
        <begin position="204"/>
        <end position="242"/>
    </location>
</feature>
<name>A0A0B6RRM2_BURPL</name>
<dbReference type="GO" id="GO:0044780">
    <property type="term" value="P:bacterial-type flagellum assembly"/>
    <property type="evidence" value="ECO:0007669"/>
    <property type="project" value="InterPro"/>
</dbReference>
<accession>A0A0B6RRM2</accession>
<feature type="compositionally biased region" description="Low complexity" evidence="4">
    <location>
        <begin position="303"/>
        <end position="316"/>
    </location>
</feature>
<dbReference type="InterPro" id="IPR013974">
    <property type="entry name" value="SAF"/>
</dbReference>
<evidence type="ECO:0000256" key="2">
    <source>
        <dbReference type="ARBA" id="ARBA00022729"/>
    </source>
</evidence>
<dbReference type="Pfam" id="PF13144">
    <property type="entry name" value="ChapFlgA"/>
    <property type="match status" value="1"/>
</dbReference>
<feature type="compositionally biased region" description="Low complexity" evidence="4">
    <location>
        <begin position="229"/>
        <end position="242"/>
    </location>
</feature>
<dbReference type="CDD" id="cd11614">
    <property type="entry name" value="SAF_CpaB_FlgA_like"/>
    <property type="match status" value="1"/>
</dbReference>
<dbReference type="Gene3D" id="2.30.30.760">
    <property type="match status" value="1"/>
</dbReference>
<dbReference type="HOGENOM" id="CLU_049571_0_0_4"/>
<feature type="compositionally biased region" description="Low complexity" evidence="4">
    <location>
        <begin position="204"/>
        <end position="213"/>
    </location>
</feature>
<proteinExistence type="predicted"/>
<keyword evidence="6" id="KW-0966">Cell projection</keyword>
<keyword evidence="3" id="KW-0574">Periplasm</keyword>